<dbReference type="OrthoDB" id="5421at2759"/>
<dbReference type="SUPFAM" id="SSF52540">
    <property type="entry name" value="P-loop containing nucleoside triphosphate hydrolases"/>
    <property type="match status" value="2"/>
</dbReference>
<sequence length="477" mass="51672">MSDDLVPGYNDVAAGLSAEVRSYFASHQHYRQLNTQPMQVIFVHGTAGVGKSAVIKSALQSLPYPVINSSLGDIVVTANGAAAASVIVLDRVDVLADRDLTQEIGKLGMQFLQFTQSLPPSVFMILESTRPATSMPASIKRSIVVQHALEIPVPTRPRREKIVQYAVAKYSRTEGGTEPGDSSLISRIARATAGYVARDLCNLCRQAYLRMLRADNGLRNAMLDARLIVRPSQQLEFECALPTKTWADIGGYGPVKSMLQRFMKLATSETSSRLGIKPPTGVLLHGPTGCGKTAMALAMIADSSCNVICIRGSELFSKYLGETEARLRRLFQAAQACSPWSSVESGGPGLRVLSTLLNEMDGVHETRGVIAVGCTNQIDKIDDAILRPGRFDQLVHVGMPALEDRAGIVQTLARNSPLEADVRMDELARLTSDYSGAELEQLFREAGLAAMRSDADAIALSMEDFMDALDKVDDNQQ</sequence>
<dbReference type="GO" id="GO:0016887">
    <property type="term" value="F:ATP hydrolysis activity"/>
    <property type="evidence" value="ECO:0007669"/>
    <property type="project" value="InterPro"/>
</dbReference>
<feature type="domain" description="AAA+ ATPase" evidence="1">
    <location>
        <begin position="37"/>
        <end position="155"/>
    </location>
</feature>
<dbReference type="SMART" id="SM00382">
    <property type="entry name" value="AAA"/>
    <property type="match status" value="2"/>
</dbReference>
<dbReference type="GeneID" id="63807267"/>
<reference evidence="2 3" key="1">
    <citation type="submission" date="2016-07" db="EMBL/GenBank/DDBJ databases">
        <title>Pervasive Adenine N6-methylation of Active Genes in Fungi.</title>
        <authorList>
            <consortium name="DOE Joint Genome Institute"/>
            <person name="Mondo S.J."/>
            <person name="Dannebaum R.O."/>
            <person name="Kuo R.C."/>
            <person name="Labutti K."/>
            <person name="Haridas S."/>
            <person name="Kuo A."/>
            <person name="Salamov A."/>
            <person name="Ahrendt S.R."/>
            <person name="Lipzen A."/>
            <person name="Sullivan W."/>
            <person name="Andreopoulos W.B."/>
            <person name="Clum A."/>
            <person name="Lindquist E."/>
            <person name="Daum C."/>
            <person name="Ramamoorthy G.K."/>
            <person name="Gryganskyi A."/>
            <person name="Culley D."/>
            <person name="Magnuson J.K."/>
            <person name="James T.Y."/>
            <person name="O'Malley M.A."/>
            <person name="Stajich J.E."/>
            <person name="Spatafora J.W."/>
            <person name="Visel A."/>
            <person name="Grigoriev I.V."/>
        </authorList>
    </citation>
    <scope>NUCLEOTIDE SEQUENCE [LARGE SCALE GENOMIC DNA]</scope>
    <source>
        <strain evidence="2 3">ATCC 12442</strain>
    </source>
</reference>
<accession>A0A1Y1W094</accession>
<evidence type="ECO:0000259" key="1">
    <source>
        <dbReference type="SMART" id="SM00382"/>
    </source>
</evidence>
<dbReference type="InterPro" id="IPR027417">
    <property type="entry name" value="P-loop_NTPase"/>
</dbReference>
<gene>
    <name evidence="2" type="ORF">DL89DRAFT_295266</name>
</gene>
<dbReference type="InterPro" id="IPR041569">
    <property type="entry name" value="AAA_lid_3"/>
</dbReference>
<dbReference type="PANTHER" id="PTHR23077">
    <property type="entry name" value="AAA-FAMILY ATPASE"/>
    <property type="match status" value="1"/>
</dbReference>
<dbReference type="GO" id="GO:0005524">
    <property type="term" value="F:ATP binding"/>
    <property type="evidence" value="ECO:0007669"/>
    <property type="project" value="InterPro"/>
</dbReference>
<comment type="caution">
    <text evidence="2">The sequence shown here is derived from an EMBL/GenBank/DDBJ whole genome shotgun (WGS) entry which is preliminary data.</text>
</comment>
<feature type="domain" description="AAA+ ATPase" evidence="1">
    <location>
        <begin position="278"/>
        <end position="401"/>
    </location>
</feature>
<dbReference type="InterPro" id="IPR050168">
    <property type="entry name" value="AAA_ATPase_domain"/>
</dbReference>
<dbReference type="PANTHER" id="PTHR23077:SF117">
    <property type="entry name" value="AAA+ ATPASE DOMAIN-CONTAINING PROTEIN"/>
    <property type="match status" value="1"/>
</dbReference>
<evidence type="ECO:0000313" key="3">
    <source>
        <dbReference type="Proteomes" id="UP000193922"/>
    </source>
</evidence>
<dbReference type="Gene3D" id="3.40.50.300">
    <property type="entry name" value="P-loop containing nucleotide triphosphate hydrolases"/>
    <property type="match status" value="2"/>
</dbReference>
<dbReference type="Pfam" id="PF00004">
    <property type="entry name" value="AAA"/>
    <property type="match status" value="1"/>
</dbReference>
<dbReference type="AlphaFoldDB" id="A0A1Y1W094"/>
<protein>
    <submittedName>
        <fullName evidence="2">AAA-domain-containing protein</fullName>
    </submittedName>
</protein>
<dbReference type="Proteomes" id="UP000193922">
    <property type="component" value="Unassembled WGS sequence"/>
</dbReference>
<dbReference type="InterPro" id="IPR003593">
    <property type="entry name" value="AAA+_ATPase"/>
</dbReference>
<evidence type="ECO:0000313" key="2">
    <source>
        <dbReference type="EMBL" id="ORX66923.1"/>
    </source>
</evidence>
<dbReference type="Pfam" id="PF17862">
    <property type="entry name" value="AAA_lid_3"/>
    <property type="match status" value="2"/>
</dbReference>
<name>A0A1Y1W094_9FUNG</name>
<dbReference type="RefSeq" id="XP_040740882.1">
    <property type="nucleotide sequence ID" value="XM_040890619.1"/>
</dbReference>
<proteinExistence type="predicted"/>
<organism evidence="2 3">
    <name type="scientific">Linderina pennispora</name>
    <dbReference type="NCBI Taxonomy" id="61395"/>
    <lineage>
        <taxon>Eukaryota</taxon>
        <taxon>Fungi</taxon>
        <taxon>Fungi incertae sedis</taxon>
        <taxon>Zoopagomycota</taxon>
        <taxon>Kickxellomycotina</taxon>
        <taxon>Kickxellomycetes</taxon>
        <taxon>Kickxellales</taxon>
        <taxon>Kickxellaceae</taxon>
        <taxon>Linderina</taxon>
    </lineage>
</organism>
<keyword evidence="3" id="KW-1185">Reference proteome</keyword>
<dbReference type="EMBL" id="MCFD01000014">
    <property type="protein sequence ID" value="ORX66923.1"/>
    <property type="molecule type" value="Genomic_DNA"/>
</dbReference>
<dbReference type="Gene3D" id="1.10.8.60">
    <property type="match status" value="2"/>
</dbReference>
<dbReference type="STRING" id="61395.A0A1Y1W094"/>
<dbReference type="InterPro" id="IPR003959">
    <property type="entry name" value="ATPase_AAA_core"/>
</dbReference>